<dbReference type="InterPro" id="IPR011333">
    <property type="entry name" value="SKP1/BTB/POZ_sf"/>
</dbReference>
<dbReference type="Pfam" id="PF00651">
    <property type="entry name" value="BTB"/>
    <property type="match status" value="1"/>
</dbReference>
<sequence length="235" mass="27612">MALRRPAECPRVWIAALDCVTFEVGAEKTYIVHKDLLINASRYIKAVLEHGIQMVHELTKVSTDTFDIFLEWLYFGKLVLPDIKLINLSPEAEEWDDDREAEHANFLQCLLDLYDLASSLDILELRRAVVRVLFWHLSWPTTLFPDGGFLEQVYENLQPSSQFKRVLVHDFCRRKVLSNVRRNAAHIREQSERFPPEFLLDCMERYSSELNNLVFYPLRTNGRLNIADYYEQDTN</sequence>
<gene>
    <name evidence="2" type="ORF">BDV96DRAFT_655069</name>
</gene>
<dbReference type="PROSITE" id="PS50097">
    <property type="entry name" value="BTB"/>
    <property type="match status" value="1"/>
</dbReference>
<dbReference type="CDD" id="cd18186">
    <property type="entry name" value="BTB_POZ_ZBTB_KLHL-like"/>
    <property type="match status" value="1"/>
</dbReference>
<dbReference type="Proteomes" id="UP000799770">
    <property type="component" value="Unassembled WGS sequence"/>
</dbReference>
<dbReference type="OrthoDB" id="194443at2759"/>
<dbReference type="EMBL" id="ML977367">
    <property type="protein sequence ID" value="KAF2106066.1"/>
    <property type="molecule type" value="Genomic_DNA"/>
</dbReference>
<evidence type="ECO:0000313" key="2">
    <source>
        <dbReference type="EMBL" id="KAF2106066.1"/>
    </source>
</evidence>
<evidence type="ECO:0000259" key="1">
    <source>
        <dbReference type="PROSITE" id="PS50097"/>
    </source>
</evidence>
<dbReference type="Gene3D" id="3.30.710.10">
    <property type="entry name" value="Potassium Channel Kv1.1, Chain A"/>
    <property type="match status" value="1"/>
</dbReference>
<reference evidence="2" key="1">
    <citation type="journal article" date="2020" name="Stud. Mycol.">
        <title>101 Dothideomycetes genomes: a test case for predicting lifestyles and emergence of pathogens.</title>
        <authorList>
            <person name="Haridas S."/>
            <person name="Albert R."/>
            <person name="Binder M."/>
            <person name="Bloem J."/>
            <person name="Labutti K."/>
            <person name="Salamov A."/>
            <person name="Andreopoulos B."/>
            <person name="Baker S."/>
            <person name="Barry K."/>
            <person name="Bills G."/>
            <person name="Bluhm B."/>
            <person name="Cannon C."/>
            <person name="Castanera R."/>
            <person name="Culley D."/>
            <person name="Daum C."/>
            <person name="Ezra D."/>
            <person name="Gonzalez J."/>
            <person name="Henrissat B."/>
            <person name="Kuo A."/>
            <person name="Liang C."/>
            <person name="Lipzen A."/>
            <person name="Lutzoni F."/>
            <person name="Magnuson J."/>
            <person name="Mondo S."/>
            <person name="Nolan M."/>
            <person name="Ohm R."/>
            <person name="Pangilinan J."/>
            <person name="Park H.-J."/>
            <person name="Ramirez L."/>
            <person name="Alfaro M."/>
            <person name="Sun H."/>
            <person name="Tritt A."/>
            <person name="Yoshinaga Y."/>
            <person name="Zwiers L.-H."/>
            <person name="Turgeon B."/>
            <person name="Goodwin S."/>
            <person name="Spatafora J."/>
            <person name="Crous P."/>
            <person name="Grigoriev I."/>
        </authorList>
    </citation>
    <scope>NUCLEOTIDE SEQUENCE</scope>
    <source>
        <strain evidence="2">CBS 627.86</strain>
    </source>
</reference>
<protein>
    <recommendedName>
        <fullName evidence="1">BTB domain-containing protein</fullName>
    </recommendedName>
</protein>
<organism evidence="2 3">
    <name type="scientific">Lophiotrema nucula</name>
    <dbReference type="NCBI Taxonomy" id="690887"/>
    <lineage>
        <taxon>Eukaryota</taxon>
        <taxon>Fungi</taxon>
        <taxon>Dikarya</taxon>
        <taxon>Ascomycota</taxon>
        <taxon>Pezizomycotina</taxon>
        <taxon>Dothideomycetes</taxon>
        <taxon>Pleosporomycetidae</taxon>
        <taxon>Pleosporales</taxon>
        <taxon>Lophiotremataceae</taxon>
        <taxon>Lophiotrema</taxon>
    </lineage>
</organism>
<evidence type="ECO:0000313" key="3">
    <source>
        <dbReference type="Proteomes" id="UP000799770"/>
    </source>
</evidence>
<dbReference type="InterPro" id="IPR000210">
    <property type="entry name" value="BTB/POZ_dom"/>
</dbReference>
<dbReference type="AlphaFoldDB" id="A0A6A5YG14"/>
<dbReference type="SMART" id="SM00225">
    <property type="entry name" value="BTB"/>
    <property type="match status" value="1"/>
</dbReference>
<feature type="domain" description="BTB" evidence="1">
    <location>
        <begin position="18"/>
        <end position="82"/>
    </location>
</feature>
<dbReference type="SUPFAM" id="SSF54695">
    <property type="entry name" value="POZ domain"/>
    <property type="match status" value="1"/>
</dbReference>
<keyword evidence="3" id="KW-1185">Reference proteome</keyword>
<name>A0A6A5YG14_9PLEO</name>
<accession>A0A6A5YG14</accession>
<proteinExistence type="predicted"/>